<dbReference type="Proteomes" id="UP000054516">
    <property type="component" value="Unassembled WGS sequence"/>
</dbReference>
<name>A0A1W2TTU7_ROSNE</name>
<dbReference type="AlphaFoldDB" id="A0A1W2TTU7"/>
<proteinExistence type="predicted"/>
<sequence length="238" mass="24020">MAPVTEVVLLTLVPDAVHYLIDWDSLESHRAFARGDHHHGDGDGNGDGNGGSAYRRMWDLVCPVMAAHSAPFHVTFAPPALDGRRGTPTTTTAAAAAGAAAVYTLLGKVWCRAPGEGSADEGKEDADADTDAEADVEAAFEGFLAAATATAGGWGGGGGRGVAAGWSLERDIAHGGVPCRVFAFVVGWDDDGGGGGGGASRTSCRDARLAGAVAAAFGDGGGARTVEVCLLGAWDREV</sequence>
<evidence type="ECO:0000313" key="2">
    <source>
        <dbReference type="Proteomes" id="UP000054516"/>
    </source>
</evidence>
<dbReference type="OrthoDB" id="3830579at2759"/>
<dbReference type="EMBL" id="DF977506">
    <property type="protein sequence ID" value="GAP92004.1"/>
    <property type="molecule type" value="Genomic_DNA"/>
</dbReference>
<protein>
    <submittedName>
        <fullName evidence="1">Uncharacterized protein</fullName>
    </submittedName>
</protein>
<keyword evidence="2" id="KW-1185">Reference proteome</keyword>
<accession>A0A1W2TTU7</accession>
<dbReference type="STRING" id="77044.A0A1W2TTU7"/>
<evidence type="ECO:0000313" key="1">
    <source>
        <dbReference type="EMBL" id="GAP92004.1"/>
    </source>
</evidence>
<organism evidence="1">
    <name type="scientific">Rosellinia necatrix</name>
    <name type="common">White root-rot fungus</name>
    <dbReference type="NCBI Taxonomy" id="77044"/>
    <lineage>
        <taxon>Eukaryota</taxon>
        <taxon>Fungi</taxon>
        <taxon>Dikarya</taxon>
        <taxon>Ascomycota</taxon>
        <taxon>Pezizomycotina</taxon>
        <taxon>Sordariomycetes</taxon>
        <taxon>Xylariomycetidae</taxon>
        <taxon>Xylariales</taxon>
        <taxon>Xylariaceae</taxon>
        <taxon>Rosellinia</taxon>
    </lineage>
</organism>
<gene>
    <name evidence="1" type="ORF">SAMD00023353_6100110</name>
</gene>
<reference evidence="1" key="1">
    <citation type="submission" date="2016-03" db="EMBL/GenBank/DDBJ databases">
        <title>Draft genome sequence of Rosellinia necatrix.</title>
        <authorList>
            <person name="Kanematsu S."/>
        </authorList>
    </citation>
    <scope>NUCLEOTIDE SEQUENCE [LARGE SCALE GENOMIC DNA]</scope>
    <source>
        <strain evidence="1">W97</strain>
    </source>
</reference>